<dbReference type="KEGG" id="btab:109039350"/>
<dbReference type="InterPro" id="IPR007258">
    <property type="entry name" value="Vps52"/>
</dbReference>
<dbReference type="GO" id="GO:0019905">
    <property type="term" value="F:syntaxin binding"/>
    <property type="evidence" value="ECO:0007669"/>
    <property type="project" value="TreeGrafter"/>
</dbReference>
<gene>
    <name evidence="9" type="ORF">BEMITA_LOCUS12316</name>
</gene>
<dbReference type="InterPro" id="IPR048361">
    <property type="entry name" value="Vps52_C"/>
</dbReference>
<feature type="domain" description="Vps52 coiled-coil" evidence="7">
    <location>
        <begin position="56"/>
        <end position="228"/>
    </location>
</feature>
<evidence type="ECO:0000256" key="4">
    <source>
        <dbReference type="ARBA" id="ARBA00022448"/>
    </source>
</evidence>
<dbReference type="AlphaFoldDB" id="A0A9P0F8N8"/>
<dbReference type="GO" id="GO:0007041">
    <property type="term" value="P:lysosomal transport"/>
    <property type="evidence" value="ECO:0007669"/>
    <property type="project" value="TreeGrafter"/>
</dbReference>
<name>A0A9P0F8N8_BEMTA</name>
<comment type="similarity">
    <text evidence="2">Belongs to the VPS52 family.</text>
</comment>
<dbReference type="GO" id="GO:0000938">
    <property type="term" value="C:GARP complex"/>
    <property type="evidence" value="ECO:0007669"/>
    <property type="project" value="TreeGrafter"/>
</dbReference>
<evidence type="ECO:0000256" key="6">
    <source>
        <dbReference type="ARBA" id="ARBA00023034"/>
    </source>
</evidence>
<evidence type="ECO:0000313" key="10">
    <source>
        <dbReference type="Proteomes" id="UP001152759"/>
    </source>
</evidence>
<sequence>MESVGGTESEAPSCKIEHLENDSVVQEVLQNGTDLRQYSRQVEKELKEVENKSIQDYIKESQNIVSLHNQIAACDDILERMESMLQSFQSDLGSISNEILSLQQKSCTMSQHLHNRQAIRGQLNQFIEEMVVSDSLISIVNDTPVTDKEFLAQLKILNHKLSFVRDQSTKEVRACQDVKDVLEKLKIKAVIKIRAYLLEQISKFRKPMTNYQIPQNAILKFKFFYEFVLTHERAVAMEVCTEYVNTMSKVYYSYFNSYSSELMKLQYDECATKHDLMGTEDSAKSALFSKNSTYKQKSTIFSIGNRGEVLTSQLEAPIIVPHSAHKNDARYPFEAIFRSLQYALVDNACREYLFLGEFFMLKPSSALNIFSQVMDKTLNLLFKNLETYVDHCYDTIALFLCAHLAMRYQLLCHKRAVPALDQYWDLVQACIWPRFEFVFQLNIKSIKNCDPWKFNKEMKPHYIARRYAEYSSALIEISEEFPHELVTKLLAQLLEETHCFLLRMAAIFTTRKEQLIFLINNYDLIITTLMERTRENSKEVDNFRANLHARNMEFAEEILSPHFGGMIQYVKEEEMSGDKKQSEEMKKLENKQLAIVQPFVTSWKKSLDSIRNEVLSSFPNLVTGANLLQLTLTQFVEYYHRFLKLISLNARNQIPNIHYMMVEIKKYKTNFN</sequence>
<dbReference type="GO" id="GO:0005829">
    <property type="term" value="C:cytosol"/>
    <property type="evidence" value="ECO:0007669"/>
    <property type="project" value="GOC"/>
</dbReference>
<proteinExistence type="inferred from homology"/>
<keyword evidence="5" id="KW-0653">Protein transport</keyword>
<evidence type="ECO:0000313" key="9">
    <source>
        <dbReference type="EMBL" id="CAH0393966.1"/>
    </source>
</evidence>
<accession>A0A9P0F8N8</accession>
<organism evidence="9 10">
    <name type="scientific">Bemisia tabaci</name>
    <name type="common">Sweetpotato whitefly</name>
    <name type="synonym">Aleurodes tabaci</name>
    <dbReference type="NCBI Taxonomy" id="7038"/>
    <lineage>
        <taxon>Eukaryota</taxon>
        <taxon>Metazoa</taxon>
        <taxon>Ecdysozoa</taxon>
        <taxon>Arthropoda</taxon>
        <taxon>Hexapoda</taxon>
        <taxon>Insecta</taxon>
        <taxon>Pterygota</taxon>
        <taxon>Neoptera</taxon>
        <taxon>Paraneoptera</taxon>
        <taxon>Hemiptera</taxon>
        <taxon>Sternorrhyncha</taxon>
        <taxon>Aleyrodoidea</taxon>
        <taxon>Aleyrodidae</taxon>
        <taxon>Aleyrodinae</taxon>
        <taxon>Bemisia</taxon>
    </lineage>
</organism>
<evidence type="ECO:0000256" key="2">
    <source>
        <dbReference type="ARBA" id="ARBA00008180"/>
    </source>
</evidence>
<evidence type="ECO:0000259" key="7">
    <source>
        <dbReference type="Pfam" id="PF04129"/>
    </source>
</evidence>
<keyword evidence="6" id="KW-0333">Golgi apparatus</keyword>
<dbReference type="GO" id="GO:0032456">
    <property type="term" value="P:endocytic recycling"/>
    <property type="evidence" value="ECO:0007669"/>
    <property type="project" value="TreeGrafter"/>
</dbReference>
<dbReference type="EMBL" id="OU963868">
    <property type="protein sequence ID" value="CAH0393966.1"/>
    <property type="molecule type" value="Genomic_DNA"/>
</dbReference>
<dbReference type="Proteomes" id="UP001152759">
    <property type="component" value="Chromosome 7"/>
</dbReference>
<evidence type="ECO:0000256" key="1">
    <source>
        <dbReference type="ARBA" id="ARBA00004601"/>
    </source>
</evidence>
<reference evidence="9" key="1">
    <citation type="submission" date="2021-12" db="EMBL/GenBank/DDBJ databases">
        <authorList>
            <person name="King R."/>
        </authorList>
    </citation>
    <scope>NUCLEOTIDE SEQUENCE</scope>
</reference>
<dbReference type="GO" id="GO:0042147">
    <property type="term" value="P:retrograde transport, endosome to Golgi"/>
    <property type="evidence" value="ECO:0007669"/>
    <property type="project" value="TreeGrafter"/>
</dbReference>
<dbReference type="GO" id="GO:0006896">
    <property type="term" value="P:Golgi to vacuole transport"/>
    <property type="evidence" value="ECO:0007669"/>
    <property type="project" value="TreeGrafter"/>
</dbReference>
<dbReference type="Pfam" id="PF20655">
    <property type="entry name" value="Vps52_C"/>
    <property type="match status" value="1"/>
</dbReference>
<dbReference type="PANTHER" id="PTHR14190:SF7">
    <property type="entry name" value="VACUOLAR PROTEIN SORTING-ASSOCIATED PROTEIN 52 HOMOLOG"/>
    <property type="match status" value="1"/>
</dbReference>
<evidence type="ECO:0000256" key="5">
    <source>
        <dbReference type="ARBA" id="ARBA00022927"/>
    </source>
</evidence>
<comment type="subcellular location">
    <subcellularLocation>
        <location evidence="1">Golgi apparatus</location>
        <location evidence="1">trans-Golgi network</location>
    </subcellularLocation>
</comment>
<dbReference type="InterPro" id="IPR048319">
    <property type="entry name" value="Vps52_CC"/>
</dbReference>
<dbReference type="PANTHER" id="PTHR14190">
    <property type="entry name" value="SUPPRESSOR OF ACTIN MUTATIONS 2/VACUOLAR PROTEIN SORTING 52"/>
    <property type="match status" value="1"/>
</dbReference>
<protein>
    <recommendedName>
        <fullName evidence="3">Vacuolar protein sorting-associated protein 52 homolog</fullName>
    </recommendedName>
</protein>
<feature type="domain" description="Vps52 C-terminal" evidence="8">
    <location>
        <begin position="245"/>
        <end position="554"/>
    </location>
</feature>
<keyword evidence="10" id="KW-1185">Reference proteome</keyword>
<dbReference type="GO" id="GO:0015031">
    <property type="term" value="P:protein transport"/>
    <property type="evidence" value="ECO:0007669"/>
    <property type="project" value="UniProtKB-KW"/>
</dbReference>
<evidence type="ECO:0000259" key="8">
    <source>
        <dbReference type="Pfam" id="PF20655"/>
    </source>
</evidence>
<evidence type="ECO:0000256" key="3">
    <source>
        <dbReference type="ARBA" id="ARBA00017083"/>
    </source>
</evidence>
<keyword evidence="4" id="KW-0813">Transport</keyword>
<dbReference type="Pfam" id="PF04129">
    <property type="entry name" value="Vps52_CC"/>
    <property type="match status" value="1"/>
</dbReference>